<feature type="compositionally biased region" description="Polar residues" evidence="1">
    <location>
        <begin position="413"/>
        <end position="426"/>
    </location>
</feature>
<dbReference type="Proteomes" id="UP001626550">
    <property type="component" value="Unassembled WGS sequence"/>
</dbReference>
<sequence>MAGLSMTTVQRAYASAQDAFVSIKENLPMISLDRKIRSSPNFGQENLSTEEQDKLCLVPHLAEQDIKKCYNETPFEFQRCVKRIVEQQCKPDSHSASTYTNRDLCELVCDIIRSNVNYAPLLTGKNKFDECSRPFIACTQNYLSFRLNHDNLRGEYNGPKCKKEATIKRYPNTNLFLVVVTKKLLTENEKDCDYCVTCKTKATDYGYPTARDRNDLPFKRYRADPEYPRKILLPTKSSNDSISEIVSPKQHTPHKDRGMLTTLFNFSLRSPSTLSNKSSCRRTSSVRTPIDQTPRVINEDSQISTIEKALRIIESRKRSSHSVEEITPQKPSKKIRNETFIAANTSHSKSFCTFPEESNQSCSVKAIPKKVIRKRASYVPSHILEAHVFGEQTTIEPDLSKVDLSIQESAYQPELSASNDDVSPQDSINSNNSEIENRAPLAPITRVDTVSQFVSNLEARTQSSFKRGVLKRGLRSVVRSQTQPVGSDFESRVDKIRKLLSNVFEHSPDAVQNQVTLISSTPTTATFTTPKSVNITPVLPIITTSSSVPPVSFVNVSKPEISASPLATVSTDSLKSTSTTIAPPLPASVGATKLSFGTASTTVAQSLHSGAISSAFDVAAKPTFSFVTPKTSTETSTPASLTFNGAKTTTPTTSSSVSFSFGASANSKVTESVAPPTTAISFATLTTSSVTPSFSFGDKSIVKSHSVVSSTQSKTAPVATFNFSATPETCAATSSESKSLFSFGSTTAKPVATASSIEPSFGSSTPAATSGDSKPDLPKHAFTFAASFGSGGTTTATTSSEPPVKPTFSFAAVSTTSDTVTKTPFAFGTPATTSDTSTKPSFSFATKTTESATSQPSIFGSNTPKLNEVPKASFSFGTSVMPTTTKATFNFGGLVTKAAENLTVTTTNASSISKPTFAFGASATTVPNAPKPSLNFGTVTTTASSSLAMKPAFSFGAPVNSDKVLSTLKPSFSFGASASTLPQTSDSTSSLGFGLPKHQEPAKAIFDFGSSTKTTTSSNGLFNFNLKPTTENPTAINFKAVQASTSETPKALPFSFVAAVTEGPKLANNSTFASSSTSTAAPATLFSFGSDKTASTSSSMFSFGTNQTAIAQNSSECRNFILNRACIFFLASS</sequence>
<protein>
    <submittedName>
        <fullName evidence="2">Uncharacterized protein</fullName>
    </submittedName>
</protein>
<dbReference type="AlphaFoldDB" id="A0ABD2PS91"/>
<gene>
    <name evidence="2" type="ORF">Ciccas_011542</name>
</gene>
<keyword evidence="3" id="KW-1185">Reference proteome</keyword>
<evidence type="ECO:0000256" key="1">
    <source>
        <dbReference type="SAM" id="MobiDB-lite"/>
    </source>
</evidence>
<feature type="region of interest" description="Disordered" evidence="1">
    <location>
        <begin position="756"/>
        <end position="776"/>
    </location>
</feature>
<reference evidence="2 3" key="1">
    <citation type="submission" date="2024-11" db="EMBL/GenBank/DDBJ databases">
        <title>Adaptive evolution of stress response genes in parasites aligns with host niche diversity.</title>
        <authorList>
            <person name="Hahn C."/>
            <person name="Resl P."/>
        </authorList>
    </citation>
    <scope>NUCLEOTIDE SEQUENCE [LARGE SCALE GENOMIC DNA]</scope>
    <source>
        <strain evidence="2">EGGRZ-B1_66</strain>
        <tissue evidence="2">Body</tissue>
    </source>
</reference>
<organism evidence="2 3">
    <name type="scientific">Cichlidogyrus casuarinus</name>
    <dbReference type="NCBI Taxonomy" id="1844966"/>
    <lineage>
        <taxon>Eukaryota</taxon>
        <taxon>Metazoa</taxon>
        <taxon>Spiralia</taxon>
        <taxon>Lophotrochozoa</taxon>
        <taxon>Platyhelminthes</taxon>
        <taxon>Monogenea</taxon>
        <taxon>Monopisthocotylea</taxon>
        <taxon>Dactylogyridea</taxon>
        <taxon>Ancyrocephalidae</taxon>
        <taxon>Cichlidogyrus</taxon>
    </lineage>
</organism>
<comment type="caution">
    <text evidence="2">The sequence shown here is derived from an EMBL/GenBank/DDBJ whole genome shotgun (WGS) entry which is preliminary data.</text>
</comment>
<feature type="compositionally biased region" description="Polar residues" evidence="1">
    <location>
        <begin position="756"/>
        <end position="772"/>
    </location>
</feature>
<dbReference type="EMBL" id="JBJKFK010003441">
    <property type="protein sequence ID" value="KAL3309903.1"/>
    <property type="molecule type" value="Genomic_DNA"/>
</dbReference>
<name>A0ABD2PS91_9PLAT</name>
<evidence type="ECO:0000313" key="2">
    <source>
        <dbReference type="EMBL" id="KAL3309903.1"/>
    </source>
</evidence>
<proteinExistence type="predicted"/>
<feature type="region of interest" description="Disordered" evidence="1">
    <location>
        <begin position="413"/>
        <end position="440"/>
    </location>
</feature>
<evidence type="ECO:0000313" key="3">
    <source>
        <dbReference type="Proteomes" id="UP001626550"/>
    </source>
</evidence>
<accession>A0ABD2PS91</accession>